<feature type="domain" description="NAD-dependent epimerase/dehydratase" evidence="3">
    <location>
        <begin position="7"/>
        <end position="235"/>
    </location>
</feature>
<evidence type="ECO:0000256" key="1">
    <source>
        <dbReference type="ARBA" id="ARBA00005125"/>
    </source>
</evidence>
<dbReference type="EMBL" id="CP072801">
    <property type="protein sequence ID" value="QTR46431.1"/>
    <property type="molecule type" value="Genomic_DNA"/>
</dbReference>
<organism evidence="4 5">
    <name type="scientific">Thiothrix litoralis</name>
    <dbReference type="NCBI Taxonomy" id="2891210"/>
    <lineage>
        <taxon>Bacteria</taxon>
        <taxon>Pseudomonadati</taxon>
        <taxon>Pseudomonadota</taxon>
        <taxon>Gammaproteobacteria</taxon>
        <taxon>Thiotrichales</taxon>
        <taxon>Thiotrichaceae</taxon>
        <taxon>Thiothrix</taxon>
    </lineage>
</organism>
<comment type="similarity">
    <text evidence="2">Belongs to the NAD(P)-dependent epimerase/dehydratase family.</text>
</comment>
<evidence type="ECO:0000313" key="4">
    <source>
        <dbReference type="EMBL" id="QTR46431.1"/>
    </source>
</evidence>
<gene>
    <name evidence="4" type="ORF">J9253_00245</name>
</gene>
<dbReference type="InterPro" id="IPR001509">
    <property type="entry name" value="Epimerase_deHydtase"/>
</dbReference>
<keyword evidence="5" id="KW-1185">Reference proteome</keyword>
<sequence>MSTGKHILITGSNGFLGKNLCTKLLRNNFEVTGIDFKEGNITHKLFNSITTDLTKKEDTIKAIAKIKPDYVIHLASLKNRISTKNEFFTSHHANLLIASNLIEACLDFLNLKRFVFLGSCDEYGDITLPFNENQQEQPSNSYGLSKLAITKLLLSLSQSHNFPAVVLRPTVIYGPEQGNEMFLPALIQSLLSKKDFAMTQGGQLRDFVYIDDVIAAIISSINANDEVNGNVINIGAGNSHRIKDIALVIANLIGSDAMKHLKFGALPYRQNEVMNYAVNINRAQGKIHWKPEIQIEDGLRKTIEYYQSQISKN</sequence>
<dbReference type="Gene3D" id="3.40.50.720">
    <property type="entry name" value="NAD(P)-binding Rossmann-like Domain"/>
    <property type="match status" value="1"/>
</dbReference>
<dbReference type="SUPFAM" id="SSF51735">
    <property type="entry name" value="NAD(P)-binding Rossmann-fold domains"/>
    <property type="match status" value="1"/>
</dbReference>
<accession>A0ABX7WT53</accession>
<evidence type="ECO:0000259" key="3">
    <source>
        <dbReference type="Pfam" id="PF01370"/>
    </source>
</evidence>
<evidence type="ECO:0000256" key="2">
    <source>
        <dbReference type="ARBA" id="ARBA00007637"/>
    </source>
</evidence>
<reference evidence="4 5" key="1">
    <citation type="submission" date="2021-04" db="EMBL/GenBank/DDBJ databases">
        <title>Genomics, taxonomy and metabolism of representatives of sulfur bacteria of the genus Thiothrix: Thiothrix fructosivorans QT, Thiothrix unzii A1T and three new species, Thiothrix subterranea sp. nov., Thiothrix litoralis sp. nov. and 'Candidatus Thiothrix anitrata' sp. nov.</title>
        <authorList>
            <person name="Ravin N.V."/>
            <person name="Smolyakov D."/>
            <person name="Rudenko T.S."/>
            <person name="Mardanov A.V."/>
            <person name="Beletsky A.V."/>
            <person name="Markov N.D."/>
            <person name="Fomenkov A.I."/>
            <person name="Roberts R.J."/>
            <person name="Karnachuk O.V."/>
            <person name="Novikov A."/>
            <person name="Grabovich M.Y."/>
        </authorList>
    </citation>
    <scope>NUCLEOTIDE SEQUENCE [LARGE SCALE GENOMIC DNA]</scope>
    <source>
        <strain evidence="4 5">AS</strain>
    </source>
</reference>
<comment type="pathway">
    <text evidence="1">Bacterial outer membrane biogenesis; LPS O-antigen biosynthesis.</text>
</comment>
<proteinExistence type="inferred from homology"/>
<name>A0ABX7WT53_9GAMM</name>
<dbReference type="PANTHER" id="PTHR43000">
    <property type="entry name" value="DTDP-D-GLUCOSE 4,6-DEHYDRATASE-RELATED"/>
    <property type="match status" value="1"/>
</dbReference>
<dbReference type="InterPro" id="IPR036291">
    <property type="entry name" value="NAD(P)-bd_dom_sf"/>
</dbReference>
<dbReference type="RefSeq" id="WP_210222767.1">
    <property type="nucleotide sequence ID" value="NZ_CP072801.1"/>
</dbReference>
<dbReference type="Proteomes" id="UP000672039">
    <property type="component" value="Chromosome"/>
</dbReference>
<dbReference type="Pfam" id="PF01370">
    <property type="entry name" value="Epimerase"/>
    <property type="match status" value="1"/>
</dbReference>
<protein>
    <submittedName>
        <fullName evidence="4">NAD(P)-dependent oxidoreductase</fullName>
    </submittedName>
</protein>
<evidence type="ECO:0000313" key="5">
    <source>
        <dbReference type="Proteomes" id="UP000672039"/>
    </source>
</evidence>